<evidence type="ECO:0000256" key="3">
    <source>
        <dbReference type="ARBA" id="ARBA00023015"/>
    </source>
</evidence>
<dbReference type="PROSITE" id="PS50110">
    <property type="entry name" value="RESPONSE_REGULATORY"/>
    <property type="match status" value="1"/>
</dbReference>
<dbReference type="InterPro" id="IPR001789">
    <property type="entry name" value="Sig_transdc_resp-reg_receiver"/>
</dbReference>
<dbReference type="CDD" id="cd06170">
    <property type="entry name" value="LuxR_C_like"/>
    <property type="match status" value="1"/>
</dbReference>
<dbReference type="Pfam" id="PF00072">
    <property type="entry name" value="Response_reg"/>
    <property type="match status" value="1"/>
</dbReference>
<dbReference type="Gene3D" id="3.40.50.2300">
    <property type="match status" value="1"/>
</dbReference>
<keyword evidence="2" id="KW-0902">Two-component regulatory system</keyword>
<keyword evidence="3" id="KW-0805">Transcription regulation</keyword>
<evidence type="ECO:0000256" key="5">
    <source>
        <dbReference type="ARBA" id="ARBA00023163"/>
    </source>
</evidence>
<dbReference type="SMART" id="SM00448">
    <property type="entry name" value="REC"/>
    <property type="match status" value="1"/>
</dbReference>
<dbReference type="InterPro" id="IPR036388">
    <property type="entry name" value="WH-like_DNA-bd_sf"/>
</dbReference>
<dbReference type="PRINTS" id="PR00038">
    <property type="entry name" value="HTHLUXR"/>
</dbReference>
<name>A0ABY5MLF9_9HYPH</name>
<dbReference type="Proteomes" id="UP001342418">
    <property type="component" value="Chromosome"/>
</dbReference>
<dbReference type="PROSITE" id="PS50043">
    <property type="entry name" value="HTH_LUXR_2"/>
    <property type="match status" value="1"/>
</dbReference>
<evidence type="ECO:0000259" key="7">
    <source>
        <dbReference type="PROSITE" id="PS50043"/>
    </source>
</evidence>
<dbReference type="SMART" id="SM00421">
    <property type="entry name" value="HTH_LUXR"/>
    <property type="match status" value="1"/>
</dbReference>
<accession>A0ABY5MLF9</accession>
<dbReference type="InterPro" id="IPR011006">
    <property type="entry name" value="CheY-like_superfamily"/>
</dbReference>
<dbReference type="Pfam" id="PF00196">
    <property type="entry name" value="GerE"/>
    <property type="match status" value="1"/>
</dbReference>
<reference evidence="9 10" key="1">
    <citation type="submission" date="2018-07" db="EMBL/GenBank/DDBJ databases">
        <title>Genome sequence of Nitratireductor thuwali#1536.</title>
        <authorList>
            <person name="Michoud G."/>
            <person name="Merlino G."/>
            <person name="Sefrji F.O."/>
            <person name="Daffonchio D."/>
        </authorList>
    </citation>
    <scope>NUCLEOTIDE SEQUENCE [LARGE SCALE GENOMIC DNA]</scope>
    <source>
        <strain evidence="10">Nit1536</strain>
    </source>
</reference>
<evidence type="ECO:0000256" key="6">
    <source>
        <dbReference type="PROSITE-ProRule" id="PRU00169"/>
    </source>
</evidence>
<protein>
    <submittedName>
        <fullName evidence="9">DNA-binding response regulator MtrA</fullName>
    </submittedName>
</protein>
<dbReference type="SUPFAM" id="SSF46894">
    <property type="entry name" value="C-terminal effector domain of the bipartite response regulators"/>
    <property type="match status" value="1"/>
</dbReference>
<dbReference type="SUPFAM" id="SSF52172">
    <property type="entry name" value="CheY-like"/>
    <property type="match status" value="1"/>
</dbReference>
<dbReference type="PANTHER" id="PTHR48111:SF1">
    <property type="entry name" value="TWO-COMPONENT RESPONSE REGULATOR ORR33"/>
    <property type="match status" value="1"/>
</dbReference>
<evidence type="ECO:0000313" key="10">
    <source>
        <dbReference type="Proteomes" id="UP001342418"/>
    </source>
</evidence>
<keyword evidence="5" id="KW-0804">Transcription</keyword>
<feature type="domain" description="Response regulatory" evidence="8">
    <location>
        <begin position="12"/>
        <end position="129"/>
    </location>
</feature>
<evidence type="ECO:0000313" key="9">
    <source>
        <dbReference type="EMBL" id="UUP18198.1"/>
    </source>
</evidence>
<dbReference type="RefSeq" id="WP_338530453.1">
    <property type="nucleotide sequence ID" value="NZ_CP030941.1"/>
</dbReference>
<dbReference type="EMBL" id="CP030941">
    <property type="protein sequence ID" value="UUP18198.1"/>
    <property type="molecule type" value="Genomic_DNA"/>
</dbReference>
<dbReference type="CDD" id="cd17574">
    <property type="entry name" value="REC_OmpR"/>
    <property type="match status" value="1"/>
</dbReference>
<keyword evidence="4 9" id="KW-0238">DNA-binding</keyword>
<proteinExistence type="predicted"/>
<dbReference type="InterPro" id="IPR039420">
    <property type="entry name" value="WalR-like"/>
</dbReference>
<sequence>MKARTAERERALILCVEDEPDLRADIIDELRASGHDAIGADDGRSALKTLGKVRPDLILCDITMPGMNGYDLLKTVRAHRADLDDVPFVFLTALDEREAVISGKRAGADDYLVKPIDFDLMLASIEARIAQTRRICALHRQDEESVRKAFSVLAGRSDAPAIGMTTQVLDILGFGVVLVDRRGDVVFANAFARTLGEGTDGLSFDRRVSVTTPDLTRQLHAHVAEVVEASEQGRDIMRGLAVPRLDGAGEIMLVICALCRREGGDGRAPIAAIFISDSKRRPEPPEHLLESLFGLTPAEAHVAHGLVSGQRSADVARDLKISQTTVAFHLRNLFEKTGTHRQVDLVALIMNALAAVR</sequence>
<feature type="modified residue" description="4-aspartylphosphate" evidence="6">
    <location>
        <position position="61"/>
    </location>
</feature>
<gene>
    <name evidence="9" type="primary">mtrA</name>
    <name evidence="9" type="ORF">NTH_02678</name>
</gene>
<feature type="domain" description="HTH luxR-type" evidence="7">
    <location>
        <begin position="288"/>
        <end position="353"/>
    </location>
</feature>
<organism evidence="9 10">
    <name type="scientific">Nitratireductor thuwali</name>
    <dbReference type="NCBI Taxonomy" id="2267699"/>
    <lineage>
        <taxon>Bacteria</taxon>
        <taxon>Pseudomonadati</taxon>
        <taxon>Pseudomonadota</taxon>
        <taxon>Alphaproteobacteria</taxon>
        <taxon>Hyphomicrobiales</taxon>
        <taxon>Phyllobacteriaceae</taxon>
        <taxon>Nitratireductor</taxon>
    </lineage>
</organism>
<evidence type="ECO:0000256" key="2">
    <source>
        <dbReference type="ARBA" id="ARBA00023012"/>
    </source>
</evidence>
<dbReference type="GO" id="GO:0003677">
    <property type="term" value="F:DNA binding"/>
    <property type="evidence" value="ECO:0007669"/>
    <property type="project" value="UniProtKB-KW"/>
</dbReference>
<keyword evidence="10" id="KW-1185">Reference proteome</keyword>
<dbReference type="InterPro" id="IPR000792">
    <property type="entry name" value="Tscrpt_reg_LuxR_C"/>
</dbReference>
<dbReference type="PANTHER" id="PTHR48111">
    <property type="entry name" value="REGULATOR OF RPOS"/>
    <property type="match status" value="1"/>
</dbReference>
<dbReference type="InterPro" id="IPR016032">
    <property type="entry name" value="Sig_transdc_resp-reg_C-effctor"/>
</dbReference>
<evidence type="ECO:0000256" key="1">
    <source>
        <dbReference type="ARBA" id="ARBA00022553"/>
    </source>
</evidence>
<dbReference type="PROSITE" id="PS00622">
    <property type="entry name" value="HTH_LUXR_1"/>
    <property type="match status" value="1"/>
</dbReference>
<evidence type="ECO:0000259" key="8">
    <source>
        <dbReference type="PROSITE" id="PS50110"/>
    </source>
</evidence>
<keyword evidence="1 6" id="KW-0597">Phosphoprotein</keyword>
<dbReference type="Gene3D" id="1.10.10.10">
    <property type="entry name" value="Winged helix-like DNA-binding domain superfamily/Winged helix DNA-binding domain"/>
    <property type="match status" value="1"/>
</dbReference>
<evidence type="ECO:0000256" key="4">
    <source>
        <dbReference type="ARBA" id="ARBA00023125"/>
    </source>
</evidence>